<proteinExistence type="predicted"/>
<reference evidence="1 2" key="1">
    <citation type="submission" date="2018-05" db="EMBL/GenBank/DDBJ databases">
        <title>Genomic characterization of a novel Pseudomonas phage phCDa.</title>
        <authorList>
            <person name="Chen C."/>
            <person name="Lu D."/>
            <person name="Wang J."/>
            <person name="Fu R."/>
        </authorList>
    </citation>
    <scope>NUCLEOTIDE SEQUENCE [LARGE SCALE GENOMIC DNA]</scope>
</reference>
<gene>
    <name evidence="1" type="ORF">phCDa_15</name>
</gene>
<accession>A0A2Z5H8X2</accession>
<evidence type="ECO:0000313" key="1">
    <source>
        <dbReference type="EMBL" id="AXC36459.1"/>
    </source>
</evidence>
<organism evidence="1 2">
    <name type="scientific">Pseudomonas phage phCDa</name>
    <dbReference type="NCBI Taxonomy" id="2268587"/>
    <lineage>
        <taxon>Viruses</taxon>
        <taxon>Duplodnaviria</taxon>
        <taxon>Heunggongvirae</taxon>
        <taxon>Uroviricota</taxon>
        <taxon>Caudoviricetes</taxon>
        <taxon>Schitoviridae</taxon>
        <taxon>Shizishanvirus</taxon>
        <taxon>Shizishanvirus phCDa</taxon>
    </lineage>
</organism>
<protein>
    <submittedName>
        <fullName evidence="1">Uncharacterized protein</fullName>
    </submittedName>
</protein>
<keyword evidence="2" id="KW-1185">Reference proteome</keyword>
<name>A0A2Z5H8X2_9CAUD</name>
<dbReference type="EMBL" id="MH382836">
    <property type="protein sequence ID" value="AXC36459.1"/>
    <property type="molecule type" value="Genomic_DNA"/>
</dbReference>
<dbReference type="Proteomes" id="UP000252224">
    <property type="component" value="Segment"/>
</dbReference>
<sequence>MGNATKEVQVTIEQCNERIEMARCLETLLQHPDFNTLIMTGYMEKESHRLTLMLADPACETPQGQANVVRDLSAVAQLNAYFRKVRLAGEVAARTKKDHEEELEIQLREELEG</sequence>
<evidence type="ECO:0000313" key="2">
    <source>
        <dbReference type="Proteomes" id="UP000252224"/>
    </source>
</evidence>